<dbReference type="EMBL" id="JH795882">
    <property type="protein sequence ID" value="EJT96633.1"/>
    <property type="molecule type" value="Genomic_DNA"/>
</dbReference>
<sequence length="108" mass="11784">MALFWGILALCKQNKQSLEALARTSPGRVRFNSNNDILGTGPDGEGMDLVGKAMMPVRELTRVFNGIRNGAYTSECMVHESHGTPSWSGLHNTPDDTDSMALLDCTEK</sequence>
<dbReference type="Proteomes" id="UP000030653">
    <property type="component" value="Unassembled WGS sequence"/>
</dbReference>
<evidence type="ECO:0000313" key="3">
    <source>
        <dbReference type="Proteomes" id="UP000030653"/>
    </source>
</evidence>
<gene>
    <name evidence="2" type="ORF">DACRYDRAFT_112582</name>
</gene>
<dbReference type="AlphaFoldDB" id="M5FNY0"/>
<proteinExistence type="predicted"/>
<organism evidence="2 3">
    <name type="scientific">Dacryopinax primogenitus (strain DJM 731)</name>
    <name type="common">Brown rot fungus</name>
    <dbReference type="NCBI Taxonomy" id="1858805"/>
    <lineage>
        <taxon>Eukaryota</taxon>
        <taxon>Fungi</taxon>
        <taxon>Dikarya</taxon>
        <taxon>Basidiomycota</taxon>
        <taxon>Agaricomycotina</taxon>
        <taxon>Dacrymycetes</taxon>
        <taxon>Dacrymycetales</taxon>
        <taxon>Dacrymycetaceae</taxon>
        <taxon>Dacryopinax</taxon>
    </lineage>
</organism>
<protein>
    <submittedName>
        <fullName evidence="2">Uncharacterized protein</fullName>
    </submittedName>
</protein>
<dbReference type="GeneID" id="63684508"/>
<dbReference type="InterPro" id="IPR037238">
    <property type="entry name" value="YbiA-like_sf"/>
</dbReference>
<evidence type="ECO:0000313" key="2">
    <source>
        <dbReference type="EMBL" id="EJT96633.1"/>
    </source>
</evidence>
<feature type="region of interest" description="Disordered" evidence="1">
    <location>
        <begin position="83"/>
        <end position="108"/>
    </location>
</feature>
<name>M5FNY0_DACPD</name>
<keyword evidence="3" id="KW-1185">Reference proteome</keyword>
<dbReference type="RefSeq" id="XP_040623531.1">
    <property type="nucleotide sequence ID" value="XM_040769446.1"/>
</dbReference>
<dbReference type="HOGENOM" id="CLU_2196868_0_0_1"/>
<dbReference type="SUPFAM" id="SSF143990">
    <property type="entry name" value="YbiA-like"/>
    <property type="match status" value="1"/>
</dbReference>
<reference evidence="2 3" key="1">
    <citation type="journal article" date="2012" name="Science">
        <title>The Paleozoic origin of enzymatic lignin decomposition reconstructed from 31 fungal genomes.</title>
        <authorList>
            <person name="Floudas D."/>
            <person name="Binder M."/>
            <person name="Riley R."/>
            <person name="Barry K."/>
            <person name="Blanchette R.A."/>
            <person name="Henrissat B."/>
            <person name="Martinez A.T."/>
            <person name="Otillar R."/>
            <person name="Spatafora J.W."/>
            <person name="Yadav J.S."/>
            <person name="Aerts A."/>
            <person name="Benoit I."/>
            <person name="Boyd A."/>
            <person name="Carlson A."/>
            <person name="Copeland A."/>
            <person name="Coutinho P.M."/>
            <person name="de Vries R.P."/>
            <person name="Ferreira P."/>
            <person name="Findley K."/>
            <person name="Foster B."/>
            <person name="Gaskell J."/>
            <person name="Glotzer D."/>
            <person name="Gorecki P."/>
            <person name="Heitman J."/>
            <person name="Hesse C."/>
            <person name="Hori C."/>
            <person name="Igarashi K."/>
            <person name="Jurgens J.A."/>
            <person name="Kallen N."/>
            <person name="Kersten P."/>
            <person name="Kohler A."/>
            <person name="Kuees U."/>
            <person name="Kumar T.K.A."/>
            <person name="Kuo A."/>
            <person name="LaButti K."/>
            <person name="Larrondo L.F."/>
            <person name="Lindquist E."/>
            <person name="Ling A."/>
            <person name="Lombard V."/>
            <person name="Lucas S."/>
            <person name="Lundell T."/>
            <person name="Martin R."/>
            <person name="McLaughlin D.J."/>
            <person name="Morgenstern I."/>
            <person name="Morin E."/>
            <person name="Murat C."/>
            <person name="Nagy L.G."/>
            <person name="Nolan M."/>
            <person name="Ohm R.A."/>
            <person name="Patyshakuliyeva A."/>
            <person name="Rokas A."/>
            <person name="Ruiz-Duenas F.J."/>
            <person name="Sabat G."/>
            <person name="Salamov A."/>
            <person name="Samejima M."/>
            <person name="Schmutz J."/>
            <person name="Slot J.C."/>
            <person name="St John F."/>
            <person name="Stenlid J."/>
            <person name="Sun H."/>
            <person name="Sun S."/>
            <person name="Syed K."/>
            <person name="Tsang A."/>
            <person name="Wiebenga A."/>
            <person name="Young D."/>
            <person name="Pisabarro A."/>
            <person name="Eastwood D.C."/>
            <person name="Martin F."/>
            <person name="Cullen D."/>
            <person name="Grigoriev I.V."/>
            <person name="Hibbett D.S."/>
        </authorList>
    </citation>
    <scope>NUCLEOTIDE SEQUENCE [LARGE SCALE GENOMIC DNA]</scope>
    <source>
        <strain evidence="2 3">DJM-731 SS1</strain>
    </source>
</reference>
<evidence type="ECO:0000256" key="1">
    <source>
        <dbReference type="SAM" id="MobiDB-lite"/>
    </source>
</evidence>
<accession>M5FNY0</accession>